<proteinExistence type="predicted"/>
<sequence length="255" mass="28922">MTQLNRLLKHDLVRGLKDVKFEKDKLCSACQARKQVANTHPSKSQMCTCRPLQLLHMDLFGPTTYESIGGNNYCLVIVDDFSRFTWVFFLQDKSSVFDTFKSFAILAQNQLKMISRKTSIEIAMSMLSEYDISHSFWAEAINTAGHASNRVYCHRLLKTTPYELLIGRKPNISYFRSCLLGESQISHTFGSLDANKGSCLSKFEKKCDEGFLLGYSSNSKAYRTHGIVEKVYDVEFDEANGSQEESDNLNGVRGE</sequence>
<dbReference type="EMBL" id="CP144751">
    <property type="protein sequence ID" value="WVZ83671.1"/>
    <property type="molecule type" value="Genomic_DNA"/>
</dbReference>
<accession>A0AAQ3U1E7</accession>
<feature type="domain" description="Retroviral polymerase SH3-like" evidence="1">
    <location>
        <begin position="201"/>
        <end position="243"/>
    </location>
</feature>
<dbReference type="InterPro" id="IPR012337">
    <property type="entry name" value="RNaseH-like_sf"/>
</dbReference>
<name>A0AAQ3U1E7_PASNO</name>
<dbReference type="Proteomes" id="UP001341281">
    <property type="component" value="Chromosome 07"/>
</dbReference>
<evidence type="ECO:0000313" key="2">
    <source>
        <dbReference type="EMBL" id="WVZ83671.1"/>
    </source>
</evidence>
<organism evidence="2 3">
    <name type="scientific">Paspalum notatum var. saurae</name>
    <dbReference type="NCBI Taxonomy" id="547442"/>
    <lineage>
        <taxon>Eukaryota</taxon>
        <taxon>Viridiplantae</taxon>
        <taxon>Streptophyta</taxon>
        <taxon>Embryophyta</taxon>
        <taxon>Tracheophyta</taxon>
        <taxon>Spermatophyta</taxon>
        <taxon>Magnoliopsida</taxon>
        <taxon>Liliopsida</taxon>
        <taxon>Poales</taxon>
        <taxon>Poaceae</taxon>
        <taxon>PACMAD clade</taxon>
        <taxon>Panicoideae</taxon>
        <taxon>Andropogonodae</taxon>
        <taxon>Paspaleae</taxon>
        <taxon>Paspalinae</taxon>
        <taxon>Paspalum</taxon>
    </lineage>
</organism>
<protein>
    <recommendedName>
        <fullName evidence="1">Retroviral polymerase SH3-like domain-containing protein</fullName>
    </recommendedName>
</protein>
<dbReference type="InterPro" id="IPR057670">
    <property type="entry name" value="SH3_retrovirus"/>
</dbReference>
<dbReference type="SUPFAM" id="SSF53098">
    <property type="entry name" value="Ribonuclease H-like"/>
    <property type="match status" value="1"/>
</dbReference>
<dbReference type="AlphaFoldDB" id="A0AAQ3U1E7"/>
<dbReference type="GO" id="GO:0003676">
    <property type="term" value="F:nucleic acid binding"/>
    <property type="evidence" value="ECO:0007669"/>
    <property type="project" value="InterPro"/>
</dbReference>
<dbReference type="PANTHER" id="PTHR42648:SF21">
    <property type="entry name" value="CYSTEINE-RICH RLK (RECEPTOR-LIKE PROTEIN KINASE) 8"/>
    <property type="match status" value="1"/>
</dbReference>
<keyword evidence="3" id="KW-1185">Reference proteome</keyword>
<dbReference type="Gene3D" id="3.30.420.10">
    <property type="entry name" value="Ribonuclease H-like superfamily/Ribonuclease H"/>
    <property type="match status" value="1"/>
</dbReference>
<dbReference type="PANTHER" id="PTHR42648">
    <property type="entry name" value="TRANSPOSASE, PUTATIVE-RELATED"/>
    <property type="match status" value="1"/>
</dbReference>
<evidence type="ECO:0000313" key="3">
    <source>
        <dbReference type="Proteomes" id="UP001341281"/>
    </source>
</evidence>
<reference evidence="2 3" key="1">
    <citation type="submission" date="2024-02" db="EMBL/GenBank/DDBJ databases">
        <title>High-quality chromosome-scale genome assembly of Pensacola bahiagrass (Paspalum notatum Flugge var. saurae).</title>
        <authorList>
            <person name="Vega J.M."/>
            <person name="Podio M."/>
            <person name="Orjuela J."/>
            <person name="Siena L.A."/>
            <person name="Pessino S.C."/>
            <person name="Combes M.C."/>
            <person name="Mariac C."/>
            <person name="Albertini E."/>
            <person name="Pupilli F."/>
            <person name="Ortiz J.P.A."/>
            <person name="Leblanc O."/>
        </authorList>
    </citation>
    <scope>NUCLEOTIDE SEQUENCE [LARGE SCALE GENOMIC DNA]</scope>
    <source>
        <strain evidence="2">R1</strain>
        <tissue evidence="2">Leaf</tissue>
    </source>
</reference>
<dbReference type="Pfam" id="PF25597">
    <property type="entry name" value="SH3_retrovirus"/>
    <property type="match status" value="1"/>
</dbReference>
<evidence type="ECO:0000259" key="1">
    <source>
        <dbReference type="Pfam" id="PF25597"/>
    </source>
</evidence>
<gene>
    <name evidence="2" type="ORF">U9M48_030797</name>
</gene>
<dbReference type="InterPro" id="IPR036397">
    <property type="entry name" value="RNaseH_sf"/>
</dbReference>
<dbReference type="InterPro" id="IPR039537">
    <property type="entry name" value="Retrotran_Ty1/copia-like"/>
</dbReference>